<dbReference type="AlphaFoldDB" id="A0A8T1KZF8"/>
<reference evidence="1" key="1">
    <citation type="submission" date="2018-10" db="EMBL/GenBank/DDBJ databases">
        <title>Effector identification in a new, highly contiguous assembly of the strawberry crown rot pathogen Phytophthora cactorum.</title>
        <authorList>
            <person name="Armitage A.D."/>
            <person name="Nellist C.F."/>
            <person name="Bates H."/>
            <person name="Vickerstaff R.J."/>
            <person name="Harrison R.J."/>
        </authorList>
    </citation>
    <scope>NUCLEOTIDE SEQUENCE</scope>
    <source>
        <strain evidence="1">4040</strain>
    </source>
</reference>
<accession>A0A8T1KZF8</accession>
<organism evidence="1 2">
    <name type="scientific">Phytophthora cactorum</name>
    <dbReference type="NCBI Taxonomy" id="29920"/>
    <lineage>
        <taxon>Eukaryota</taxon>
        <taxon>Sar</taxon>
        <taxon>Stramenopiles</taxon>
        <taxon>Oomycota</taxon>
        <taxon>Peronosporomycetes</taxon>
        <taxon>Peronosporales</taxon>
        <taxon>Peronosporaceae</taxon>
        <taxon>Phytophthora</taxon>
    </lineage>
</organism>
<evidence type="ECO:0000313" key="1">
    <source>
        <dbReference type="EMBL" id="KAG2947676.1"/>
    </source>
</evidence>
<name>A0A8T1KZF8_9STRA</name>
<protein>
    <submittedName>
        <fullName evidence="1">Uncharacterized protein</fullName>
    </submittedName>
</protein>
<evidence type="ECO:0000313" key="2">
    <source>
        <dbReference type="Proteomes" id="UP000736787"/>
    </source>
</evidence>
<comment type="caution">
    <text evidence="1">The sequence shown here is derived from an EMBL/GenBank/DDBJ whole genome shotgun (WGS) entry which is preliminary data.</text>
</comment>
<proteinExistence type="predicted"/>
<dbReference type="Proteomes" id="UP000736787">
    <property type="component" value="Unassembled WGS sequence"/>
</dbReference>
<sequence>MTFNHILLVAIVTIVARAVISQTTISAGISSNGPLAYVYKGRLLHGDSPKQEDRGVFSSTED</sequence>
<dbReference type="EMBL" id="RCMK01000127">
    <property type="protein sequence ID" value="KAG2947676.1"/>
    <property type="molecule type" value="Genomic_DNA"/>
</dbReference>
<gene>
    <name evidence="1" type="ORF">PC117_g6624</name>
</gene>